<feature type="domain" description="Lipid/polyisoprenoid-binding YceI-like" evidence="2">
    <location>
        <begin position="29"/>
        <end position="199"/>
    </location>
</feature>
<feature type="chain" id="PRO_5046125733" evidence="1">
    <location>
        <begin position="22"/>
        <end position="204"/>
    </location>
</feature>
<dbReference type="PANTHER" id="PTHR34406">
    <property type="entry name" value="PROTEIN YCEI"/>
    <property type="match status" value="1"/>
</dbReference>
<accession>A0ABW3KEJ0</accession>
<gene>
    <name evidence="3" type="ORF">ACFQ21_28735</name>
</gene>
<dbReference type="SUPFAM" id="SSF101874">
    <property type="entry name" value="YceI-like"/>
    <property type="match status" value="1"/>
</dbReference>
<protein>
    <submittedName>
        <fullName evidence="3">YceI family protein</fullName>
    </submittedName>
</protein>
<dbReference type="Proteomes" id="UP001597112">
    <property type="component" value="Unassembled WGS sequence"/>
</dbReference>
<sequence>MKNNSLLRASVAVFAVFALLAFTKPAPVKFKVDTKASTLAWTGKKVTGQHTGNVPLTAGELTVEGKQIKQGTFEIDLSSLTVTDLKDEGSNAKLVGHLKNEDFFNVAKYPKATFEISSITPKAGDEYLVKGKLTIKGITNDIEFPATIKNDGKKLTATAKIVVDRTKYDIRYGSSSFFDNLGNKAISNEFELDLNLVAAAQAGV</sequence>
<keyword evidence="4" id="KW-1185">Reference proteome</keyword>
<dbReference type="SMART" id="SM00867">
    <property type="entry name" value="YceI"/>
    <property type="match status" value="1"/>
</dbReference>
<keyword evidence="1" id="KW-0732">Signal</keyword>
<evidence type="ECO:0000259" key="2">
    <source>
        <dbReference type="SMART" id="SM00867"/>
    </source>
</evidence>
<dbReference type="InterPro" id="IPR007372">
    <property type="entry name" value="Lipid/polyisoprenoid-bd_YceI"/>
</dbReference>
<dbReference type="Gene3D" id="2.40.128.110">
    <property type="entry name" value="Lipid/polyisoprenoid-binding, YceI-like"/>
    <property type="match status" value="1"/>
</dbReference>
<dbReference type="PANTHER" id="PTHR34406:SF1">
    <property type="entry name" value="PROTEIN YCEI"/>
    <property type="match status" value="1"/>
</dbReference>
<dbReference type="InterPro" id="IPR036761">
    <property type="entry name" value="TTHA0802/YceI-like_sf"/>
</dbReference>
<feature type="signal peptide" evidence="1">
    <location>
        <begin position="1"/>
        <end position="21"/>
    </location>
</feature>
<evidence type="ECO:0000256" key="1">
    <source>
        <dbReference type="SAM" id="SignalP"/>
    </source>
</evidence>
<evidence type="ECO:0000313" key="3">
    <source>
        <dbReference type="EMBL" id="MFD1003347.1"/>
    </source>
</evidence>
<comment type="caution">
    <text evidence="3">The sequence shown here is derived from an EMBL/GenBank/DDBJ whole genome shotgun (WGS) entry which is preliminary data.</text>
</comment>
<organism evidence="3 4">
    <name type="scientific">Ohtaekwangia kribbensis</name>
    <dbReference type="NCBI Taxonomy" id="688913"/>
    <lineage>
        <taxon>Bacteria</taxon>
        <taxon>Pseudomonadati</taxon>
        <taxon>Bacteroidota</taxon>
        <taxon>Cytophagia</taxon>
        <taxon>Cytophagales</taxon>
        <taxon>Fulvivirgaceae</taxon>
        <taxon>Ohtaekwangia</taxon>
    </lineage>
</organism>
<reference evidence="4" key="1">
    <citation type="journal article" date="2019" name="Int. J. Syst. Evol. Microbiol.">
        <title>The Global Catalogue of Microorganisms (GCM) 10K type strain sequencing project: providing services to taxonomists for standard genome sequencing and annotation.</title>
        <authorList>
            <consortium name="The Broad Institute Genomics Platform"/>
            <consortium name="The Broad Institute Genome Sequencing Center for Infectious Disease"/>
            <person name="Wu L."/>
            <person name="Ma J."/>
        </authorList>
    </citation>
    <scope>NUCLEOTIDE SEQUENCE [LARGE SCALE GENOMIC DNA]</scope>
    <source>
        <strain evidence="4">CCUG 58938</strain>
    </source>
</reference>
<dbReference type="RefSeq" id="WP_377585955.1">
    <property type="nucleotide sequence ID" value="NZ_JBHTKA010000016.1"/>
</dbReference>
<dbReference type="EMBL" id="JBHTKA010000016">
    <property type="protein sequence ID" value="MFD1003347.1"/>
    <property type="molecule type" value="Genomic_DNA"/>
</dbReference>
<dbReference type="Pfam" id="PF04264">
    <property type="entry name" value="YceI"/>
    <property type="match status" value="1"/>
</dbReference>
<evidence type="ECO:0000313" key="4">
    <source>
        <dbReference type="Proteomes" id="UP001597112"/>
    </source>
</evidence>
<proteinExistence type="predicted"/>
<name>A0ABW3KEJ0_9BACT</name>